<dbReference type="OrthoDB" id="345021at2"/>
<dbReference type="InterPro" id="IPR008972">
    <property type="entry name" value="Cupredoxin"/>
</dbReference>
<comment type="similarity">
    <text evidence="1">Belongs to the multicopper oxidase family.</text>
</comment>
<dbReference type="SUPFAM" id="SSF49503">
    <property type="entry name" value="Cupredoxins"/>
    <property type="match status" value="3"/>
</dbReference>
<dbReference type="PANTHER" id="PTHR48267">
    <property type="entry name" value="CUPREDOXIN SUPERFAMILY PROTEIN"/>
    <property type="match status" value="1"/>
</dbReference>
<dbReference type="Pfam" id="PF00394">
    <property type="entry name" value="Cu-oxidase"/>
    <property type="match status" value="1"/>
</dbReference>
<keyword evidence="7" id="KW-1185">Reference proteome</keyword>
<dbReference type="InterPro" id="IPR001117">
    <property type="entry name" value="Cu-oxidase_2nd"/>
</dbReference>
<feature type="domain" description="Plastocyanin-like" evidence="4">
    <location>
        <begin position="421"/>
        <end position="526"/>
    </location>
</feature>
<dbReference type="InterPro" id="IPR006311">
    <property type="entry name" value="TAT_signal"/>
</dbReference>
<evidence type="ECO:0000259" key="5">
    <source>
        <dbReference type="Pfam" id="PF07732"/>
    </source>
</evidence>
<dbReference type="Proteomes" id="UP000321181">
    <property type="component" value="Unassembled WGS sequence"/>
</dbReference>
<dbReference type="Pfam" id="PF07731">
    <property type="entry name" value="Cu-oxidase_2"/>
    <property type="match status" value="1"/>
</dbReference>
<dbReference type="Pfam" id="PF07732">
    <property type="entry name" value="Cu-oxidase_3"/>
    <property type="match status" value="1"/>
</dbReference>
<feature type="domain" description="Plastocyanin-like" evidence="5">
    <location>
        <begin position="93"/>
        <end position="195"/>
    </location>
</feature>
<dbReference type="Gene3D" id="2.60.40.420">
    <property type="entry name" value="Cupredoxins - blue copper proteins"/>
    <property type="match status" value="3"/>
</dbReference>
<dbReference type="PANTHER" id="PTHR48267:SF1">
    <property type="entry name" value="BILIRUBIN OXIDASE"/>
    <property type="match status" value="1"/>
</dbReference>
<dbReference type="PROSITE" id="PS51318">
    <property type="entry name" value="TAT"/>
    <property type="match status" value="1"/>
</dbReference>
<sequence>MERLVVDRREVLKLGGLGALAAAGLVVPIGVRAGAGSASTLASAIMPRPYRRDFLRPPVLQPYEVVKDAQGRPVLERYSLTARQFEAGIVGGGLPTTMWGYNGMVPGPTISVHQNVRVEMRVRNDLPAVDTTFGQPSLTSTHLHGSASLPQFDGYASDVTQTGFYKTYEYPDFQGARTLWYHDHAVHHTAVNAYSGLAAQYHLHDDLEERMLPQGQFDVPLTISDAMFAADGSLAYDDKGVKSLWGDVILVNGVPWPVMKVKPRIYRFRILVASISRSYRLRLSTGHTMTVVATDGGMVPVPQPVTQFRASSGERYEVLVDFSKYPVGATVDLLNASNPNNVNYDHTNKVMRFQVVAPSSDDPPPYAIPADWRIEGEGKATMDLQRTGKERVTRLRLKHDDVTNVWSINGVTWDDVVASGYTKIAANPRIDEVQLWELENSSGGWFHPVHIHLVDFKIVGRNTNGGQPHPWERGPKDVVYLGEGETVRLLAKFHVSDDTTGGRYMIHCHNLVHEDHDMMTQFLVGDPDFTNDPHPIYAAPPVKDDLPEDSPTYLEYPPGV</sequence>
<dbReference type="GO" id="GO:0005507">
    <property type="term" value="F:copper ion binding"/>
    <property type="evidence" value="ECO:0007669"/>
    <property type="project" value="InterPro"/>
</dbReference>
<evidence type="ECO:0000259" key="4">
    <source>
        <dbReference type="Pfam" id="PF07731"/>
    </source>
</evidence>
<evidence type="ECO:0000259" key="3">
    <source>
        <dbReference type="Pfam" id="PF00394"/>
    </source>
</evidence>
<keyword evidence="6" id="KW-0167">Capsid protein</keyword>
<dbReference type="InterPro" id="IPR045087">
    <property type="entry name" value="Cu-oxidase_fam"/>
</dbReference>
<dbReference type="InterPro" id="IPR011706">
    <property type="entry name" value="Cu-oxidase_C"/>
</dbReference>
<comment type="caution">
    <text evidence="6">The sequence shown here is derived from an EMBL/GenBank/DDBJ whole genome shotgun (WGS) entry which is preliminary data.</text>
</comment>
<proteinExistence type="inferred from homology"/>
<protein>
    <submittedName>
        <fullName evidence="6">Spore coat protein A</fullName>
    </submittedName>
</protein>
<dbReference type="CDD" id="cd13889">
    <property type="entry name" value="CuRO_3_BOD"/>
    <property type="match status" value="1"/>
</dbReference>
<organism evidence="6 7">
    <name type="scientific">Cellulomonas aerilata</name>
    <dbReference type="NCBI Taxonomy" id="515326"/>
    <lineage>
        <taxon>Bacteria</taxon>
        <taxon>Bacillati</taxon>
        <taxon>Actinomycetota</taxon>
        <taxon>Actinomycetes</taxon>
        <taxon>Micrococcales</taxon>
        <taxon>Cellulomonadaceae</taxon>
        <taxon>Cellulomonas</taxon>
    </lineage>
</organism>
<evidence type="ECO:0000256" key="2">
    <source>
        <dbReference type="SAM" id="MobiDB-lite"/>
    </source>
</evidence>
<feature type="domain" description="Plastocyanin-like" evidence="3">
    <location>
        <begin position="220"/>
        <end position="325"/>
    </location>
</feature>
<evidence type="ECO:0000256" key="1">
    <source>
        <dbReference type="ARBA" id="ARBA00010609"/>
    </source>
</evidence>
<gene>
    <name evidence="6" type="primary">cotA_1</name>
    <name evidence="6" type="ORF">CAE01nite_00350</name>
</gene>
<reference evidence="6 7" key="1">
    <citation type="submission" date="2019-07" db="EMBL/GenBank/DDBJ databases">
        <title>Whole genome shotgun sequence of Cellulomonas aerilata NBRC 106308.</title>
        <authorList>
            <person name="Hosoyama A."/>
            <person name="Uohara A."/>
            <person name="Ohji S."/>
            <person name="Ichikawa N."/>
        </authorList>
    </citation>
    <scope>NUCLEOTIDE SEQUENCE [LARGE SCALE GENOMIC DNA]</scope>
    <source>
        <strain evidence="6 7">NBRC 106308</strain>
    </source>
</reference>
<feature type="region of interest" description="Disordered" evidence="2">
    <location>
        <begin position="538"/>
        <end position="560"/>
    </location>
</feature>
<evidence type="ECO:0000313" key="7">
    <source>
        <dbReference type="Proteomes" id="UP000321181"/>
    </source>
</evidence>
<accession>A0A512D7R7</accession>
<dbReference type="AlphaFoldDB" id="A0A512D7R7"/>
<keyword evidence="6" id="KW-0946">Virion</keyword>
<name>A0A512D7R7_9CELL</name>
<dbReference type="GO" id="GO:0016491">
    <property type="term" value="F:oxidoreductase activity"/>
    <property type="evidence" value="ECO:0007669"/>
    <property type="project" value="InterPro"/>
</dbReference>
<evidence type="ECO:0000313" key="6">
    <source>
        <dbReference type="EMBL" id="GEO32310.1"/>
    </source>
</evidence>
<dbReference type="EMBL" id="BJYY01000001">
    <property type="protein sequence ID" value="GEO32310.1"/>
    <property type="molecule type" value="Genomic_DNA"/>
</dbReference>
<dbReference type="InterPro" id="IPR011707">
    <property type="entry name" value="Cu-oxidase-like_N"/>
</dbReference>